<gene>
    <name evidence="6" type="ORF">CTOB1V02_LOCUS13352</name>
</gene>
<dbReference type="OrthoDB" id="5771769at2759"/>
<dbReference type="PANTHER" id="PTHR45805:SF2">
    <property type="entry name" value="NUCLEAR HORMONE RECEPTOR HR3-RELATED"/>
    <property type="match status" value="1"/>
</dbReference>
<dbReference type="GO" id="GO:0004879">
    <property type="term" value="F:nuclear receptor activity"/>
    <property type="evidence" value="ECO:0007669"/>
    <property type="project" value="TreeGrafter"/>
</dbReference>
<feature type="compositionally biased region" description="Polar residues" evidence="5">
    <location>
        <begin position="13"/>
        <end position="42"/>
    </location>
</feature>
<evidence type="ECO:0000256" key="4">
    <source>
        <dbReference type="ARBA" id="ARBA00023170"/>
    </source>
</evidence>
<dbReference type="PRINTS" id="PR00398">
    <property type="entry name" value="STRDHORMONER"/>
</dbReference>
<dbReference type="SMART" id="SM00430">
    <property type="entry name" value="HOLI"/>
    <property type="match status" value="1"/>
</dbReference>
<name>A0A7R8ZT45_9CRUS</name>
<dbReference type="GO" id="GO:0005634">
    <property type="term" value="C:nucleus"/>
    <property type="evidence" value="ECO:0007669"/>
    <property type="project" value="UniProtKB-SubCell"/>
</dbReference>
<dbReference type="SUPFAM" id="SSF48508">
    <property type="entry name" value="Nuclear receptor ligand-binding domain"/>
    <property type="match status" value="1"/>
</dbReference>
<reference evidence="6" key="1">
    <citation type="submission" date="2020-11" db="EMBL/GenBank/DDBJ databases">
        <authorList>
            <person name="Tran Van P."/>
        </authorList>
    </citation>
    <scope>NUCLEOTIDE SEQUENCE</scope>
</reference>
<protein>
    <submittedName>
        <fullName evidence="6">Uncharacterized protein</fullName>
    </submittedName>
</protein>
<accession>A0A7R8ZT45</accession>
<keyword evidence="4" id="KW-0675">Receptor</keyword>
<proteinExistence type="predicted"/>
<keyword evidence="2" id="KW-0805">Transcription regulation</keyword>
<feature type="non-terminal residue" evidence="6">
    <location>
        <position position="1"/>
    </location>
</feature>
<evidence type="ECO:0000256" key="5">
    <source>
        <dbReference type="SAM" id="MobiDB-lite"/>
    </source>
</evidence>
<dbReference type="GO" id="GO:0000978">
    <property type="term" value="F:RNA polymerase II cis-regulatory region sequence-specific DNA binding"/>
    <property type="evidence" value="ECO:0007669"/>
    <property type="project" value="TreeGrafter"/>
</dbReference>
<organism evidence="6">
    <name type="scientific">Cyprideis torosa</name>
    <dbReference type="NCBI Taxonomy" id="163714"/>
    <lineage>
        <taxon>Eukaryota</taxon>
        <taxon>Metazoa</taxon>
        <taxon>Ecdysozoa</taxon>
        <taxon>Arthropoda</taxon>
        <taxon>Crustacea</taxon>
        <taxon>Oligostraca</taxon>
        <taxon>Ostracoda</taxon>
        <taxon>Podocopa</taxon>
        <taxon>Podocopida</taxon>
        <taxon>Cytherocopina</taxon>
        <taxon>Cytheroidea</taxon>
        <taxon>Cytherideidae</taxon>
        <taxon>Cyprideis</taxon>
    </lineage>
</organism>
<sequence>SRSEIVPIPPTPRTTSTANQRANPIANPTTGPTANPAANQRANPMANLVENPRVNPPANNSANHTEDQRANPAVNPRANPTAHVAGPIERAGTPSTAGSTDSSSSLGDLDEEFAPTYTRRQAATLIAIEVEQSYERTCVMSTEQIAESFENPLQPHYFRGIAHESMWLNCAEKLTAILQKLIDFAKMVPGFRKLSLADQTILLKAEMFPLALIRMSRYYYAPNHAVVYNELATLPVQAFIPSNYQELQLVNIVFSIAREISGLNLSEEQLGVLSGYILFRDQPGIQNTFVVRRFQNALWYVLRQMLLDTFKATFPSTGNQTIINAVINLTRLLDEANVLHLEALRNLTTAAPNLRFPELYRDIFL</sequence>
<dbReference type="Pfam" id="PF00104">
    <property type="entry name" value="Hormone_recep"/>
    <property type="match status" value="1"/>
</dbReference>
<evidence type="ECO:0000256" key="2">
    <source>
        <dbReference type="ARBA" id="ARBA00023015"/>
    </source>
</evidence>
<feature type="compositionally biased region" description="Low complexity" evidence="5">
    <location>
        <begin position="91"/>
        <end position="107"/>
    </location>
</feature>
<keyword evidence="3" id="KW-0804">Transcription</keyword>
<dbReference type="InterPro" id="IPR001723">
    <property type="entry name" value="Nuclear_hrmn_rcpt"/>
</dbReference>
<evidence type="ECO:0000313" key="6">
    <source>
        <dbReference type="EMBL" id="CAD7235537.1"/>
    </source>
</evidence>
<dbReference type="PROSITE" id="PS51843">
    <property type="entry name" value="NR_LBD"/>
    <property type="match status" value="1"/>
</dbReference>
<dbReference type="PANTHER" id="PTHR45805">
    <property type="entry name" value="NUCLEAR HORMONE RECEPTOR HR3-RELATED"/>
    <property type="match status" value="1"/>
</dbReference>
<evidence type="ECO:0000256" key="3">
    <source>
        <dbReference type="ARBA" id="ARBA00023163"/>
    </source>
</evidence>
<dbReference type="Gene3D" id="1.10.565.10">
    <property type="entry name" value="Retinoid X Receptor"/>
    <property type="match status" value="1"/>
</dbReference>
<comment type="subcellular location">
    <subcellularLocation>
        <location evidence="1">Nucleus</location>
    </subcellularLocation>
</comment>
<dbReference type="InterPro" id="IPR035500">
    <property type="entry name" value="NHR-like_dom_sf"/>
</dbReference>
<dbReference type="EMBL" id="OB673304">
    <property type="protein sequence ID" value="CAD7235537.1"/>
    <property type="molecule type" value="Genomic_DNA"/>
</dbReference>
<feature type="region of interest" description="Disordered" evidence="5">
    <location>
        <begin position="1"/>
        <end position="109"/>
    </location>
</feature>
<dbReference type="InterPro" id="IPR000536">
    <property type="entry name" value="Nucl_hrmn_rcpt_lig-bd"/>
</dbReference>
<dbReference type="AlphaFoldDB" id="A0A7R8ZT45"/>
<evidence type="ECO:0000256" key="1">
    <source>
        <dbReference type="ARBA" id="ARBA00004123"/>
    </source>
</evidence>